<accession>A0A9D4I636</accession>
<dbReference type="Proteomes" id="UP000828390">
    <property type="component" value="Unassembled WGS sequence"/>
</dbReference>
<name>A0A9D4I636_DREPO</name>
<dbReference type="EMBL" id="JAIWYP010000010">
    <property type="protein sequence ID" value="KAH3749620.1"/>
    <property type="molecule type" value="Genomic_DNA"/>
</dbReference>
<evidence type="ECO:0000313" key="2">
    <source>
        <dbReference type="Proteomes" id="UP000828390"/>
    </source>
</evidence>
<reference evidence="1" key="2">
    <citation type="submission" date="2020-11" db="EMBL/GenBank/DDBJ databases">
        <authorList>
            <person name="McCartney M.A."/>
            <person name="Auch B."/>
            <person name="Kono T."/>
            <person name="Mallez S."/>
            <person name="Becker A."/>
            <person name="Gohl D.M."/>
            <person name="Silverstein K.A.T."/>
            <person name="Koren S."/>
            <person name="Bechman K.B."/>
            <person name="Herman A."/>
            <person name="Abrahante J.E."/>
            <person name="Garbe J."/>
        </authorList>
    </citation>
    <scope>NUCLEOTIDE SEQUENCE</scope>
    <source>
        <strain evidence="1">Duluth1</strain>
        <tissue evidence="1">Whole animal</tissue>
    </source>
</reference>
<organism evidence="1 2">
    <name type="scientific">Dreissena polymorpha</name>
    <name type="common">Zebra mussel</name>
    <name type="synonym">Mytilus polymorpha</name>
    <dbReference type="NCBI Taxonomy" id="45954"/>
    <lineage>
        <taxon>Eukaryota</taxon>
        <taxon>Metazoa</taxon>
        <taxon>Spiralia</taxon>
        <taxon>Lophotrochozoa</taxon>
        <taxon>Mollusca</taxon>
        <taxon>Bivalvia</taxon>
        <taxon>Autobranchia</taxon>
        <taxon>Heteroconchia</taxon>
        <taxon>Euheterodonta</taxon>
        <taxon>Imparidentia</taxon>
        <taxon>Neoheterodontei</taxon>
        <taxon>Myida</taxon>
        <taxon>Dreissenoidea</taxon>
        <taxon>Dreissenidae</taxon>
        <taxon>Dreissena</taxon>
    </lineage>
</organism>
<sequence length="78" mass="8883">MLSSSVGSLIWVKPNPFLSHLLGPSFKPNPFSLRLLQEYAMSILAERFANTPEDPQRHIRISEWVQDTTPGVFDEEVN</sequence>
<dbReference type="AlphaFoldDB" id="A0A9D4I636"/>
<proteinExistence type="predicted"/>
<keyword evidence="2" id="KW-1185">Reference proteome</keyword>
<evidence type="ECO:0000313" key="1">
    <source>
        <dbReference type="EMBL" id="KAH3749620.1"/>
    </source>
</evidence>
<comment type="caution">
    <text evidence="1">The sequence shown here is derived from an EMBL/GenBank/DDBJ whole genome shotgun (WGS) entry which is preliminary data.</text>
</comment>
<protein>
    <submittedName>
        <fullName evidence="1">Uncharacterized protein</fullName>
    </submittedName>
</protein>
<reference evidence="1" key="1">
    <citation type="journal article" date="2019" name="bioRxiv">
        <title>The Genome of the Zebra Mussel, Dreissena polymorpha: A Resource for Invasive Species Research.</title>
        <authorList>
            <person name="McCartney M.A."/>
            <person name="Auch B."/>
            <person name="Kono T."/>
            <person name="Mallez S."/>
            <person name="Zhang Y."/>
            <person name="Obille A."/>
            <person name="Becker A."/>
            <person name="Abrahante J.E."/>
            <person name="Garbe J."/>
            <person name="Badalamenti J.P."/>
            <person name="Herman A."/>
            <person name="Mangelson H."/>
            <person name="Liachko I."/>
            <person name="Sullivan S."/>
            <person name="Sone E.D."/>
            <person name="Koren S."/>
            <person name="Silverstein K.A.T."/>
            <person name="Beckman K.B."/>
            <person name="Gohl D.M."/>
        </authorList>
    </citation>
    <scope>NUCLEOTIDE SEQUENCE</scope>
    <source>
        <strain evidence="1">Duluth1</strain>
        <tissue evidence="1">Whole animal</tissue>
    </source>
</reference>
<gene>
    <name evidence="1" type="ORF">DPMN_184121</name>
</gene>